<evidence type="ECO:0008006" key="4">
    <source>
        <dbReference type="Google" id="ProtNLM"/>
    </source>
</evidence>
<feature type="signal peptide" evidence="1">
    <location>
        <begin position="1"/>
        <end position="21"/>
    </location>
</feature>
<dbReference type="AlphaFoldDB" id="A0AAI8C5P7"/>
<accession>A0AAI8C5P7</accession>
<organism evidence="2 3">
    <name type="scientific">Myroides odoratimimus</name>
    <dbReference type="NCBI Taxonomy" id="76832"/>
    <lineage>
        <taxon>Bacteria</taxon>
        <taxon>Pseudomonadati</taxon>
        <taxon>Bacteroidota</taxon>
        <taxon>Flavobacteriia</taxon>
        <taxon>Flavobacteriales</taxon>
        <taxon>Flavobacteriaceae</taxon>
        <taxon>Myroides</taxon>
    </lineage>
</organism>
<protein>
    <recommendedName>
        <fullName evidence="4">Lipoprotein</fullName>
    </recommendedName>
</protein>
<keyword evidence="1" id="KW-0732">Signal</keyword>
<feature type="chain" id="PRO_5042470131" description="Lipoprotein" evidence="1">
    <location>
        <begin position="22"/>
        <end position="139"/>
    </location>
</feature>
<dbReference type="PROSITE" id="PS51257">
    <property type="entry name" value="PROKAR_LIPOPROTEIN"/>
    <property type="match status" value="1"/>
</dbReference>
<name>A0AAI8C5P7_9FLAO</name>
<dbReference type="EMBL" id="CP013690">
    <property type="protein sequence ID" value="ALU26395.1"/>
    <property type="molecule type" value="Genomic_DNA"/>
</dbReference>
<sequence>MKRLTQLFSLFFLLLTFSCSNDDNVSSNDDNVHFTIKTYSEQEHTIDVIITYGTYDRKENKTILKKLVIKDFKEFTSPKITTDQTYAFLTVEKLNDPNLMTFIKINSFVNDRDIMTNASNKEFTNAEVDIKHFANMHKK</sequence>
<dbReference type="KEGG" id="mod:AS202_09650"/>
<dbReference type="RefSeq" id="WP_006257075.1">
    <property type="nucleotide sequence ID" value="NZ_CP013690.1"/>
</dbReference>
<dbReference type="Proteomes" id="UP000069030">
    <property type="component" value="Chromosome"/>
</dbReference>
<evidence type="ECO:0000313" key="2">
    <source>
        <dbReference type="EMBL" id="ALU26395.1"/>
    </source>
</evidence>
<reference evidence="2 3" key="1">
    <citation type="journal article" date="2016" name="J. Zhejiang Univ. Sci. B">
        <title>Antibiotic resistance mechanisms of Myroides sp.</title>
        <authorList>
            <person name="Hu S."/>
            <person name="Yuan S."/>
            <person name="Qu H."/>
            <person name="Jiang T."/>
            <person name="Zhou Y."/>
            <person name="Wang M."/>
            <person name="Ming D."/>
        </authorList>
    </citation>
    <scope>NUCLEOTIDE SEQUENCE [LARGE SCALE GENOMIC DNA]</scope>
    <source>
        <strain evidence="2 3">PR63039</strain>
    </source>
</reference>
<proteinExistence type="predicted"/>
<evidence type="ECO:0000256" key="1">
    <source>
        <dbReference type="SAM" id="SignalP"/>
    </source>
</evidence>
<gene>
    <name evidence="2" type="ORF">AS202_09650</name>
</gene>
<evidence type="ECO:0000313" key="3">
    <source>
        <dbReference type="Proteomes" id="UP000069030"/>
    </source>
</evidence>